<evidence type="ECO:0000256" key="5">
    <source>
        <dbReference type="ARBA" id="ARBA00022723"/>
    </source>
</evidence>
<dbReference type="InterPro" id="IPR013083">
    <property type="entry name" value="Znf_RING/FYVE/PHD"/>
</dbReference>
<dbReference type="PANTHER" id="PTHR12622">
    <property type="entry name" value="DELTEX-RELATED"/>
    <property type="match status" value="1"/>
</dbReference>
<proteinExistence type="inferred from homology"/>
<dbReference type="InterPro" id="IPR017907">
    <property type="entry name" value="Znf_RING_CS"/>
</dbReference>
<dbReference type="Pfam" id="PF00097">
    <property type="entry name" value="zf-C3HC4"/>
    <property type="match status" value="1"/>
</dbReference>
<evidence type="ECO:0000256" key="7">
    <source>
        <dbReference type="ARBA" id="ARBA00022833"/>
    </source>
</evidence>
<dbReference type="GO" id="GO:0007219">
    <property type="term" value="P:Notch signaling pathway"/>
    <property type="evidence" value="ECO:0007669"/>
    <property type="project" value="InterPro"/>
</dbReference>
<dbReference type="Gene3D" id="3.30.160.60">
    <property type="entry name" value="Classic Zinc Finger"/>
    <property type="match status" value="1"/>
</dbReference>
<feature type="compositionally biased region" description="Basic residues" evidence="10">
    <location>
        <begin position="435"/>
        <end position="450"/>
    </location>
</feature>
<comment type="subcellular location">
    <subcellularLocation>
        <location evidence="9">Cytoplasm</location>
    </subcellularLocation>
</comment>
<evidence type="ECO:0000256" key="2">
    <source>
        <dbReference type="ARBA" id="ARBA00004906"/>
    </source>
</evidence>
<keyword evidence="5 9" id="KW-0479">Metal-binding</keyword>
<dbReference type="AlphaFoldDB" id="A0A6P5AAS9"/>
<dbReference type="InterPro" id="IPR001841">
    <property type="entry name" value="Znf_RING"/>
</dbReference>
<dbReference type="SMART" id="SM00184">
    <property type="entry name" value="RING"/>
    <property type="match status" value="2"/>
</dbReference>
<dbReference type="PROSITE" id="PS50089">
    <property type="entry name" value="ZF_RING_2"/>
    <property type="match status" value="2"/>
</dbReference>
<dbReference type="Gene3D" id="4.10.830.40">
    <property type="match status" value="1"/>
</dbReference>
<evidence type="ECO:0000256" key="1">
    <source>
        <dbReference type="ARBA" id="ARBA00000900"/>
    </source>
</evidence>
<dbReference type="Pfam" id="PF13923">
    <property type="entry name" value="zf-C3HC4_2"/>
    <property type="match status" value="1"/>
</dbReference>
<dbReference type="InterPro" id="IPR000315">
    <property type="entry name" value="Znf_B-box"/>
</dbReference>
<dbReference type="InterPro" id="IPR039396">
    <property type="entry name" value="Deltex_C"/>
</dbReference>
<dbReference type="RefSeq" id="XP_019640452.1">
    <property type="nucleotide sequence ID" value="XM_019784893.1"/>
</dbReference>
<evidence type="ECO:0000256" key="3">
    <source>
        <dbReference type="ARBA" id="ARBA00009413"/>
    </source>
</evidence>
<keyword evidence="9" id="KW-0963">Cytoplasm</keyword>
<dbReference type="SMART" id="SM00336">
    <property type="entry name" value="BBOX"/>
    <property type="match status" value="2"/>
</dbReference>
<dbReference type="InterPro" id="IPR039399">
    <property type="entry name" value="Deltex_C_sf"/>
</dbReference>
<feature type="domain" description="RING-type" evidence="11">
    <location>
        <begin position="16"/>
        <end position="57"/>
    </location>
</feature>
<reference evidence="14" key="1">
    <citation type="submission" date="2025-08" db="UniProtKB">
        <authorList>
            <consortium name="RefSeq"/>
        </authorList>
    </citation>
    <scope>IDENTIFICATION</scope>
    <source>
        <tissue evidence="14">Gonad</tissue>
    </source>
</reference>
<dbReference type="OrthoDB" id="527344at2759"/>
<comment type="similarity">
    <text evidence="3 9">Belongs to the Deltex family.</text>
</comment>
<comment type="catalytic activity">
    <reaction evidence="1 9">
        <text>S-ubiquitinyl-[E2 ubiquitin-conjugating enzyme]-L-cysteine + [acceptor protein]-L-lysine = [E2 ubiquitin-conjugating enzyme]-L-cysteine + N(6)-ubiquitinyl-[acceptor protein]-L-lysine.</text>
        <dbReference type="EC" id="2.3.2.27"/>
    </reaction>
</comment>
<dbReference type="InterPro" id="IPR018957">
    <property type="entry name" value="Znf_C3HC4_RING-type"/>
</dbReference>
<evidence type="ECO:0000259" key="12">
    <source>
        <dbReference type="PROSITE" id="PS50119"/>
    </source>
</evidence>
<dbReference type="GO" id="GO:0061630">
    <property type="term" value="F:ubiquitin protein ligase activity"/>
    <property type="evidence" value="ECO:0007669"/>
    <property type="project" value="UniProtKB-UniRule"/>
</dbReference>
<dbReference type="Pfam" id="PF18102">
    <property type="entry name" value="DTC"/>
    <property type="match status" value="1"/>
</dbReference>
<feature type="region of interest" description="Disordered" evidence="10">
    <location>
        <begin position="420"/>
        <end position="465"/>
    </location>
</feature>
<dbReference type="Gene3D" id="3.30.390.130">
    <property type="match status" value="1"/>
</dbReference>
<feature type="domain" description="RING-type" evidence="11">
    <location>
        <begin position="472"/>
        <end position="509"/>
    </location>
</feature>
<dbReference type="EC" id="2.3.2.27" evidence="9"/>
<keyword evidence="7 9" id="KW-0862">Zinc</keyword>
<dbReference type="Pfam" id="PF22586">
    <property type="entry name" value="ANCHR-like_BBOX"/>
    <property type="match status" value="1"/>
</dbReference>
<keyword evidence="6 8" id="KW-0863">Zinc-finger</keyword>
<evidence type="ECO:0000256" key="4">
    <source>
        <dbReference type="ARBA" id="ARBA00022679"/>
    </source>
</evidence>
<evidence type="ECO:0000256" key="8">
    <source>
        <dbReference type="PROSITE-ProRule" id="PRU00024"/>
    </source>
</evidence>
<dbReference type="GO" id="GO:0016567">
    <property type="term" value="P:protein ubiquitination"/>
    <property type="evidence" value="ECO:0007669"/>
    <property type="project" value="UniProtKB-UniRule"/>
</dbReference>
<evidence type="ECO:0000313" key="14">
    <source>
        <dbReference type="RefSeq" id="XP_019640452.1"/>
    </source>
</evidence>
<dbReference type="PROSITE" id="PS50119">
    <property type="entry name" value="ZF_BBOX"/>
    <property type="match status" value="2"/>
</dbReference>
<dbReference type="InterPro" id="IPR039398">
    <property type="entry name" value="Deltex_fam"/>
</dbReference>
<gene>
    <name evidence="14" type="primary">LOC109482199</name>
</gene>
<protein>
    <recommendedName>
        <fullName evidence="9">E3 ubiquitin-protein ligase</fullName>
        <ecNumber evidence="9">2.3.2.27</ecNumber>
    </recommendedName>
</protein>
<comment type="pathway">
    <text evidence="2 9">Protein modification; protein ubiquitination.</text>
</comment>
<feature type="domain" description="B box-type" evidence="12">
    <location>
        <begin position="94"/>
        <end position="141"/>
    </location>
</feature>
<dbReference type="SUPFAM" id="SSF57845">
    <property type="entry name" value="B-box zinc-binding domain"/>
    <property type="match status" value="1"/>
</dbReference>
<evidence type="ECO:0000256" key="10">
    <source>
        <dbReference type="SAM" id="MobiDB-lite"/>
    </source>
</evidence>
<evidence type="ECO:0000256" key="9">
    <source>
        <dbReference type="RuleBase" id="RU367105"/>
    </source>
</evidence>
<name>A0A6P5AAS9_BRABE</name>
<dbReference type="GO" id="GO:0005737">
    <property type="term" value="C:cytoplasm"/>
    <property type="evidence" value="ECO:0007669"/>
    <property type="project" value="UniProtKB-SubCell"/>
</dbReference>
<organism evidence="13 14">
    <name type="scientific">Branchiostoma belcheri</name>
    <name type="common">Amphioxus</name>
    <dbReference type="NCBI Taxonomy" id="7741"/>
    <lineage>
        <taxon>Eukaryota</taxon>
        <taxon>Metazoa</taxon>
        <taxon>Chordata</taxon>
        <taxon>Cephalochordata</taxon>
        <taxon>Leptocardii</taxon>
        <taxon>Amphioxiformes</taxon>
        <taxon>Branchiostomatidae</taxon>
        <taxon>Branchiostoma</taxon>
    </lineage>
</organism>
<sequence>MASALLKEISDDFLTCQICLETFRRPKILDCVHSFCEECLKEYVKPGETEVKCPTCQRGTALKQDGGVSGLKDNFFILNLVETIGARKKVQHSVDKIPCDSCGGTEAVVSRCLTCNDFLCESCVAIHQTLRAFKGHLVVSLDELRTGRYDGQTEKHEPTCDAHAGEKMRFYCKTDGVPVCRDCIVLDHPKPGHNVVNLADITNELRSSCQYMVTELQQALGSTEDAVKTVDKSIEDIQAKGKKAEQLVDEQVSHLVTFIKKLGEQCKEKVEATCRQEEKQQYAEKERLELKKVRLSSTQELLQTLLSRGTDIEVASAFSQIRQCRDELCTGQGSSVNQVQSKTTTEAGGSRALLEDTEGWNTLLAIQGTATRASKVPSTAPGNVADITSGRGVTGTAAIRLQPSGATGGGAMEGKGLAVAKGDTTQSRLQVAQPRSRRSKAVSSAARRKTPTGQGGTGESLTSDGGDATRDCSICMSYITDPKSLPCKHTFCRKCIDTALSYKSQCPICGTIVGELKGNQPQGSMTWAIHLGTRLPGYENCEAIVISYYFPNGIQGPEHPNPGRSYKGTSRNAYLPHNDEGRELVQLLKRAFDNRLVFTIGTSVTTGATDTVIWNGIPHKTNTHGGASGYGYPDPGYLARLRQELAAKGIK</sequence>
<dbReference type="CDD" id="cd09633">
    <property type="entry name" value="Deltex_C"/>
    <property type="match status" value="1"/>
</dbReference>
<evidence type="ECO:0000313" key="13">
    <source>
        <dbReference type="Proteomes" id="UP000515135"/>
    </source>
</evidence>
<dbReference type="PROSITE" id="PS00518">
    <property type="entry name" value="ZF_RING_1"/>
    <property type="match status" value="2"/>
</dbReference>
<dbReference type="Pfam" id="PF00643">
    <property type="entry name" value="zf-B_box"/>
    <property type="match status" value="1"/>
</dbReference>
<dbReference type="GO" id="GO:0008270">
    <property type="term" value="F:zinc ion binding"/>
    <property type="evidence" value="ECO:0007669"/>
    <property type="project" value="UniProtKB-KW"/>
</dbReference>
<dbReference type="KEGG" id="bbel:109482199"/>
<dbReference type="Proteomes" id="UP000515135">
    <property type="component" value="Unplaced"/>
</dbReference>
<dbReference type="SUPFAM" id="SSF57850">
    <property type="entry name" value="RING/U-box"/>
    <property type="match status" value="2"/>
</dbReference>
<dbReference type="GeneID" id="109482199"/>
<keyword evidence="4 9" id="KW-0808">Transferase</keyword>
<evidence type="ECO:0000256" key="6">
    <source>
        <dbReference type="ARBA" id="ARBA00022771"/>
    </source>
</evidence>
<dbReference type="Gene3D" id="3.30.40.10">
    <property type="entry name" value="Zinc/RING finger domain, C3HC4 (zinc finger)"/>
    <property type="match status" value="2"/>
</dbReference>
<evidence type="ECO:0000259" key="11">
    <source>
        <dbReference type="PROSITE" id="PS50089"/>
    </source>
</evidence>
<feature type="domain" description="B box-type" evidence="12">
    <location>
        <begin position="155"/>
        <end position="198"/>
    </location>
</feature>
<accession>A0A6P5AAS9</accession>
<dbReference type="UniPathway" id="UPA00143"/>
<keyword evidence="13" id="KW-1185">Reference proteome</keyword>